<evidence type="ECO:0008006" key="4">
    <source>
        <dbReference type="Google" id="ProtNLM"/>
    </source>
</evidence>
<evidence type="ECO:0000313" key="3">
    <source>
        <dbReference type="Proteomes" id="UP000001572"/>
    </source>
</evidence>
<keyword evidence="3" id="KW-1185">Reference proteome</keyword>
<sequence length="122" mass="14203">MSLMEKFMNSASKSAKTMGQKSSEMVEVGKLNMSINKKEDLIQERYEEIGKYVYARLKRYEFVSKEEIGHLITELNTLNRDIEELEKHVLNIKKIKYCTDCKLELEEEAAYCPLCGKLIRNG</sequence>
<evidence type="ECO:0000256" key="1">
    <source>
        <dbReference type="SAM" id="Coils"/>
    </source>
</evidence>
<gene>
    <name evidence="2" type="ordered locus">Amet_1371</name>
</gene>
<dbReference type="KEGG" id="amt:Amet_1371"/>
<reference evidence="3" key="1">
    <citation type="journal article" date="2016" name="Genome Announc.">
        <title>Complete genome sequence of Alkaliphilus metalliredigens strain QYMF, an alkaliphilic and metal-reducing bacterium isolated from borax-contaminated leachate ponds.</title>
        <authorList>
            <person name="Hwang C."/>
            <person name="Copeland A."/>
            <person name="Lucas S."/>
            <person name="Lapidus A."/>
            <person name="Barry K."/>
            <person name="Detter J.C."/>
            <person name="Glavina Del Rio T."/>
            <person name="Hammon N."/>
            <person name="Israni S."/>
            <person name="Dalin E."/>
            <person name="Tice H."/>
            <person name="Pitluck S."/>
            <person name="Chertkov O."/>
            <person name="Brettin T."/>
            <person name="Bruce D."/>
            <person name="Han C."/>
            <person name="Schmutz J."/>
            <person name="Larimer F."/>
            <person name="Land M.L."/>
            <person name="Hauser L."/>
            <person name="Kyrpides N."/>
            <person name="Mikhailova N."/>
            <person name="Ye Q."/>
            <person name="Zhou J."/>
            <person name="Richardson P."/>
            <person name="Fields M.W."/>
        </authorList>
    </citation>
    <scope>NUCLEOTIDE SEQUENCE [LARGE SCALE GENOMIC DNA]</scope>
    <source>
        <strain evidence="3">QYMF</strain>
    </source>
</reference>
<protein>
    <recommendedName>
        <fullName evidence="4">Zinc-ribbon domain-containing protein</fullName>
    </recommendedName>
</protein>
<dbReference type="Proteomes" id="UP000001572">
    <property type="component" value="Chromosome"/>
</dbReference>
<keyword evidence="1" id="KW-0175">Coiled coil</keyword>
<accession>A6TN03</accession>
<dbReference type="OrthoDB" id="4377018at2"/>
<dbReference type="EMBL" id="CP000724">
    <property type="protein sequence ID" value="ABR47571.1"/>
    <property type="molecule type" value="Genomic_DNA"/>
</dbReference>
<dbReference type="AlphaFoldDB" id="A6TN03"/>
<dbReference type="STRING" id="293826.Amet_1371"/>
<evidence type="ECO:0000313" key="2">
    <source>
        <dbReference type="EMBL" id="ABR47571.1"/>
    </source>
</evidence>
<dbReference type="HOGENOM" id="CLU_117098_3_0_9"/>
<name>A6TN03_ALKMQ</name>
<proteinExistence type="predicted"/>
<feature type="coiled-coil region" evidence="1">
    <location>
        <begin position="68"/>
        <end position="95"/>
    </location>
</feature>
<organism evidence="2 3">
    <name type="scientific">Alkaliphilus metalliredigens (strain QYMF)</name>
    <dbReference type="NCBI Taxonomy" id="293826"/>
    <lineage>
        <taxon>Bacteria</taxon>
        <taxon>Bacillati</taxon>
        <taxon>Bacillota</taxon>
        <taxon>Clostridia</taxon>
        <taxon>Peptostreptococcales</taxon>
        <taxon>Natronincolaceae</taxon>
        <taxon>Alkaliphilus</taxon>
    </lineage>
</organism>
<dbReference type="RefSeq" id="WP_012062612.1">
    <property type="nucleotide sequence ID" value="NC_009633.1"/>
</dbReference>